<evidence type="ECO:0000313" key="11">
    <source>
        <dbReference type="EMBL" id="CAB3262696.1"/>
    </source>
</evidence>
<sequence length="802" mass="90761">MHSPQKDRPKTWNNNRRGKPPKYEYKKLNEIVDSPQNAREIVNIYGVVIDCRPAKKSKGSDFYSTLRLVDPSYCKNEGLKIMLFHSDSEQLPEAQEFDIIRLHRVRIDSFMGQVSLISSRWWSWVLWPGKAVNDMESGVSGSDSYTLLETDKKHVKELRNWVKVHNFQGLHLDGIATDENIKLCQVDCGHFFNWIGQVVGIAIPKPDAAVLKVWDGTLPTHKIATSNAIDEETEFTMLSDLPDLDPYVVDVTIYDNHVKTLKKSDIKVGSYIRLCNMHASPKLTRSEQEAVGDKSQYISELYLHGGVIFDRGILPVDEDMDDTVEVIQKQKQVLEELQQKQKVDENSNKRTHSPISTPTNRKKQRLNIEVSPSDDGYQTPPQHLGDASKDTSPILQNSIVEKIATPSQDTLEMLLEMDNAAQPQVLPDSNLTNMSDSDDVSTQNSASSVLRCHQDSHTVVFGDSSPLNVTKIRDVINADVPVRTSKLFRIRAKIQRCSNIDQLVYHHCPATGINIPATNDGENLEIPDDLHEWLNEWRKMSGFDQNQSARDGDRESILNTSIESLEEEETNTQWPVPGLPENIKMSTFRDPNDKSDWQNMICKNHVIRKRKCGSEKFTILYDSQCEESLVNLAGNYNRVVRITSRNEMTSSSLPPVVYQGGIYYYCSPGCVSTVSVPPLMEESKSFRSSSPTQALMCPLLLHRFFLLIQFADDTDHLVATLSGKSAISFFNGVTPEKYLADPQCPSTLKEELSRLLGDSESLEAGEPPFVEVVIEKKSRRPLVENDPPVILYDVINTRLRQW</sequence>
<feature type="region of interest" description="Disordered" evidence="9">
    <location>
        <begin position="1"/>
        <end position="21"/>
    </location>
</feature>
<keyword evidence="7" id="KW-0238">DNA-binding</keyword>
<evidence type="ECO:0000256" key="3">
    <source>
        <dbReference type="ARBA" id="ARBA00008442"/>
    </source>
</evidence>
<feature type="compositionally biased region" description="Basic and acidic residues" evidence="9">
    <location>
        <begin position="1"/>
        <end position="10"/>
    </location>
</feature>
<dbReference type="Pfam" id="PF02765">
    <property type="entry name" value="POT1"/>
    <property type="match status" value="1"/>
</dbReference>
<dbReference type="AlphaFoldDB" id="A0A6F9DIA6"/>
<dbReference type="PANTHER" id="PTHR14513">
    <property type="entry name" value="PROTECTION OF TELOMERES 1"/>
    <property type="match status" value="1"/>
</dbReference>
<dbReference type="GO" id="GO:0016233">
    <property type="term" value="P:telomere capping"/>
    <property type="evidence" value="ECO:0007669"/>
    <property type="project" value="TreeGrafter"/>
</dbReference>
<evidence type="ECO:0000256" key="9">
    <source>
        <dbReference type="SAM" id="MobiDB-lite"/>
    </source>
</evidence>
<feature type="compositionally biased region" description="Basic and acidic residues" evidence="9">
    <location>
        <begin position="337"/>
        <end position="348"/>
    </location>
</feature>
<dbReference type="InterPro" id="IPR028389">
    <property type="entry name" value="POT1"/>
</dbReference>
<feature type="domain" description="Telomeric single stranded DNA binding POT1/Cdc13" evidence="10">
    <location>
        <begin position="25"/>
        <end position="163"/>
    </location>
</feature>
<keyword evidence="5" id="KW-0158">Chromosome</keyword>
<evidence type="ECO:0000256" key="6">
    <source>
        <dbReference type="ARBA" id="ARBA00022895"/>
    </source>
</evidence>
<dbReference type="PANTHER" id="PTHR14513:SF0">
    <property type="entry name" value="PROTECTION OF TELOMERES PROTEIN 1"/>
    <property type="match status" value="1"/>
</dbReference>
<dbReference type="GO" id="GO:0000783">
    <property type="term" value="C:nuclear telomere cap complex"/>
    <property type="evidence" value="ECO:0007669"/>
    <property type="project" value="TreeGrafter"/>
</dbReference>
<dbReference type="Pfam" id="PF16686">
    <property type="entry name" value="POT1PC"/>
    <property type="match status" value="1"/>
</dbReference>
<evidence type="ECO:0000259" key="10">
    <source>
        <dbReference type="SMART" id="SM00976"/>
    </source>
</evidence>
<evidence type="ECO:0000256" key="7">
    <source>
        <dbReference type="ARBA" id="ARBA00023125"/>
    </source>
</evidence>
<dbReference type="SMART" id="SM00976">
    <property type="entry name" value="Telo_bind"/>
    <property type="match status" value="1"/>
</dbReference>
<dbReference type="GO" id="GO:0010521">
    <property type="term" value="F:telomerase inhibitor activity"/>
    <property type="evidence" value="ECO:0007669"/>
    <property type="project" value="TreeGrafter"/>
</dbReference>
<dbReference type="InterPro" id="IPR032042">
    <property type="entry name" value="POT1PC"/>
</dbReference>
<keyword evidence="6" id="KW-0779">Telomere</keyword>
<accession>A0A6F9DIA6</accession>
<comment type="similarity">
    <text evidence="3">Belongs to the telombin family.</text>
</comment>
<dbReference type="InterPro" id="IPR012340">
    <property type="entry name" value="NA-bd_OB-fold"/>
</dbReference>
<proteinExistence type="evidence at transcript level"/>
<name>A0A6F9DIA6_9ASCI</name>
<dbReference type="GO" id="GO:0032210">
    <property type="term" value="P:regulation of telomere maintenance via telomerase"/>
    <property type="evidence" value="ECO:0007669"/>
    <property type="project" value="TreeGrafter"/>
</dbReference>
<dbReference type="SUPFAM" id="SSF50249">
    <property type="entry name" value="Nucleic acid-binding proteins"/>
    <property type="match status" value="2"/>
</dbReference>
<evidence type="ECO:0000256" key="1">
    <source>
        <dbReference type="ARBA" id="ARBA00004123"/>
    </source>
</evidence>
<dbReference type="CDD" id="cd04497">
    <property type="entry name" value="hPOT1_OB1_like"/>
    <property type="match status" value="1"/>
</dbReference>
<dbReference type="GO" id="GO:0098505">
    <property type="term" value="F:G-rich strand telomeric DNA binding"/>
    <property type="evidence" value="ECO:0007669"/>
    <property type="project" value="TreeGrafter"/>
</dbReference>
<comment type="subcellular location">
    <subcellularLocation>
        <location evidence="2">Chromosome</location>
        <location evidence="2">Telomere</location>
    </subcellularLocation>
    <subcellularLocation>
        <location evidence="1">Nucleus</location>
    </subcellularLocation>
</comment>
<evidence type="ECO:0000256" key="4">
    <source>
        <dbReference type="ARBA" id="ARBA00015253"/>
    </source>
</evidence>
<keyword evidence="8" id="KW-0539">Nucleus</keyword>
<dbReference type="EMBL" id="LR786834">
    <property type="protein sequence ID" value="CAB3262696.1"/>
    <property type="molecule type" value="mRNA"/>
</dbReference>
<dbReference type="InterPro" id="IPR011564">
    <property type="entry name" value="Telomer_end-bd_POT1/Cdc13"/>
</dbReference>
<gene>
    <name evidence="11" type="primary">LOC100181958</name>
</gene>
<evidence type="ECO:0000256" key="5">
    <source>
        <dbReference type="ARBA" id="ARBA00022454"/>
    </source>
</evidence>
<protein>
    <recommendedName>
        <fullName evidence="4">Protection of telomeres protein 1</fullName>
    </recommendedName>
</protein>
<organism evidence="11">
    <name type="scientific">Phallusia mammillata</name>
    <dbReference type="NCBI Taxonomy" id="59560"/>
    <lineage>
        <taxon>Eukaryota</taxon>
        <taxon>Metazoa</taxon>
        <taxon>Chordata</taxon>
        <taxon>Tunicata</taxon>
        <taxon>Ascidiacea</taxon>
        <taxon>Phlebobranchia</taxon>
        <taxon>Ascidiidae</taxon>
        <taxon>Phallusia</taxon>
    </lineage>
</organism>
<evidence type="ECO:0000256" key="8">
    <source>
        <dbReference type="ARBA" id="ARBA00023242"/>
    </source>
</evidence>
<evidence type="ECO:0000256" key="2">
    <source>
        <dbReference type="ARBA" id="ARBA00004574"/>
    </source>
</evidence>
<feature type="region of interest" description="Disordered" evidence="9">
    <location>
        <begin position="337"/>
        <end position="393"/>
    </location>
</feature>
<reference evidence="11" key="1">
    <citation type="submission" date="2020-04" db="EMBL/GenBank/DDBJ databases">
        <authorList>
            <person name="Neveu A P."/>
        </authorList>
    </citation>
    <scope>NUCLEOTIDE SEQUENCE</scope>
    <source>
        <tissue evidence="11">Whole embryo</tissue>
    </source>
</reference>
<dbReference type="Gene3D" id="2.40.50.140">
    <property type="entry name" value="Nucleic acid-binding proteins"/>
    <property type="match status" value="2"/>
</dbReference>